<dbReference type="Pfam" id="PF13193">
    <property type="entry name" value="AMP-binding_C"/>
    <property type="match status" value="1"/>
</dbReference>
<dbReference type="AlphaFoldDB" id="A0A917IEN6"/>
<name>A0A917IEN6_9MICO</name>
<feature type="domain" description="AMP-dependent synthetase/ligase" evidence="1">
    <location>
        <begin position="39"/>
        <end position="219"/>
    </location>
</feature>
<dbReference type="Proteomes" id="UP000657592">
    <property type="component" value="Unassembled WGS sequence"/>
</dbReference>
<comment type="caution">
    <text evidence="3">The sequence shown here is derived from an EMBL/GenBank/DDBJ whole genome shotgun (WGS) entry which is preliminary data.</text>
</comment>
<proteinExistence type="predicted"/>
<dbReference type="InterPro" id="IPR000873">
    <property type="entry name" value="AMP-dep_synth/lig_dom"/>
</dbReference>
<accession>A0A917IEN6</accession>
<dbReference type="InterPro" id="IPR020845">
    <property type="entry name" value="AMP-binding_CS"/>
</dbReference>
<dbReference type="InterPro" id="IPR050237">
    <property type="entry name" value="ATP-dep_AMP-bd_enzyme"/>
</dbReference>
<dbReference type="PANTHER" id="PTHR43767">
    <property type="entry name" value="LONG-CHAIN-FATTY-ACID--COA LIGASE"/>
    <property type="match status" value="1"/>
</dbReference>
<organism evidence="3 4">
    <name type="scientific">Microbacterium album</name>
    <dbReference type="NCBI Taxonomy" id="2053191"/>
    <lineage>
        <taxon>Bacteria</taxon>
        <taxon>Bacillati</taxon>
        <taxon>Actinomycetota</taxon>
        <taxon>Actinomycetes</taxon>
        <taxon>Micrococcales</taxon>
        <taxon>Microbacteriaceae</taxon>
        <taxon>Microbacterium</taxon>
    </lineage>
</organism>
<dbReference type="PANTHER" id="PTHR43767:SF1">
    <property type="entry name" value="NONRIBOSOMAL PEPTIDE SYNTHASE PES1 (EUROFUNG)-RELATED"/>
    <property type="match status" value="1"/>
</dbReference>
<evidence type="ECO:0000313" key="3">
    <source>
        <dbReference type="EMBL" id="GGH36354.1"/>
    </source>
</evidence>
<dbReference type="InterPro" id="IPR045851">
    <property type="entry name" value="AMP-bd_C_sf"/>
</dbReference>
<dbReference type="Gene3D" id="3.40.50.12780">
    <property type="entry name" value="N-terminal domain of ligase-like"/>
    <property type="match status" value="1"/>
</dbReference>
<dbReference type="InterPro" id="IPR025110">
    <property type="entry name" value="AMP-bd_C"/>
</dbReference>
<reference evidence="3" key="2">
    <citation type="submission" date="2020-09" db="EMBL/GenBank/DDBJ databases">
        <authorList>
            <person name="Sun Q."/>
            <person name="Zhou Y."/>
        </authorList>
    </citation>
    <scope>NUCLEOTIDE SEQUENCE</scope>
    <source>
        <strain evidence="3">CGMCC 1.15794</strain>
    </source>
</reference>
<evidence type="ECO:0000313" key="4">
    <source>
        <dbReference type="Proteomes" id="UP000657592"/>
    </source>
</evidence>
<feature type="domain" description="AMP-binding enzyme C-terminal" evidence="2">
    <location>
        <begin position="297"/>
        <end position="373"/>
    </location>
</feature>
<reference evidence="3" key="1">
    <citation type="journal article" date="2014" name="Int. J. Syst. Evol. Microbiol.">
        <title>Complete genome sequence of Corynebacterium casei LMG S-19264T (=DSM 44701T), isolated from a smear-ripened cheese.</title>
        <authorList>
            <consortium name="US DOE Joint Genome Institute (JGI-PGF)"/>
            <person name="Walter F."/>
            <person name="Albersmeier A."/>
            <person name="Kalinowski J."/>
            <person name="Ruckert C."/>
        </authorList>
    </citation>
    <scope>NUCLEOTIDE SEQUENCE</scope>
    <source>
        <strain evidence="3">CGMCC 1.15794</strain>
    </source>
</reference>
<dbReference type="PROSITE" id="PS00455">
    <property type="entry name" value="AMP_BINDING"/>
    <property type="match status" value="1"/>
</dbReference>
<dbReference type="Pfam" id="PF00501">
    <property type="entry name" value="AMP-binding"/>
    <property type="match status" value="1"/>
</dbReference>
<sequence length="385" mass="39516">MPERAVRLERLGSDEPRDVLRALRSALGAGPAVALGPAERPLPPEVPAGTAVVVTTSGSSGVPKSVALSRAALTASALATADRIGTGQWLLALPAGYVAGVQVLVRSLVQGTEPAILAGRFSPVAFAHVASGMRSSRGGARVPTYTSLVPAQLQTLVTAADEDPAVARALASFEAILVGGQALPQHVRERAAEHGARIVRTYGSTETSGGCVYDGVPLDGVRVEPVDGELRIAGPTLADGYVGDDPLTERVFARDADGVRWYRTGDAGTVEDGAVRVTGRIDNVIVSGGVNVSLDRVERIVRETPGLAAAVVVGVPDERWGEASVVVAPRAAVADPDAVLAAAREAVAAAVGKPARPARILLVDELPRLASGKPDRRALSRLAAG</sequence>
<protein>
    <submittedName>
        <fullName evidence="3">O-succinylbenzoic acid--CoA ligase</fullName>
    </submittedName>
</protein>
<dbReference type="SUPFAM" id="SSF56801">
    <property type="entry name" value="Acetyl-CoA synthetase-like"/>
    <property type="match status" value="1"/>
</dbReference>
<dbReference type="InterPro" id="IPR042099">
    <property type="entry name" value="ANL_N_sf"/>
</dbReference>
<gene>
    <name evidence="3" type="primary">menE</name>
    <name evidence="3" type="ORF">GCM10010921_05450</name>
</gene>
<keyword evidence="4" id="KW-1185">Reference proteome</keyword>
<dbReference type="GO" id="GO:0016878">
    <property type="term" value="F:acid-thiol ligase activity"/>
    <property type="evidence" value="ECO:0007669"/>
    <property type="project" value="UniProtKB-ARBA"/>
</dbReference>
<evidence type="ECO:0000259" key="1">
    <source>
        <dbReference type="Pfam" id="PF00501"/>
    </source>
</evidence>
<dbReference type="Gene3D" id="3.30.300.30">
    <property type="match status" value="1"/>
</dbReference>
<dbReference type="EMBL" id="BMJY01000002">
    <property type="protein sequence ID" value="GGH36354.1"/>
    <property type="molecule type" value="Genomic_DNA"/>
</dbReference>
<keyword evidence="3" id="KW-0436">Ligase</keyword>
<evidence type="ECO:0000259" key="2">
    <source>
        <dbReference type="Pfam" id="PF13193"/>
    </source>
</evidence>